<evidence type="ECO:0000256" key="2">
    <source>
        <dbReference type="ARBA" id="ARBA00003015"/>
    </source>
</evidence>
<dbReference type="OrthoDB" id="9809889at2"/>
<protein>
    <recommendedName>
        <fullName evidence="3">tRNA (guanine(46)-N(7))-methyltransferase</fullName>
        <ecNumber evidence="3">2.1.1.33</ecNumber>
    </recommendedName>
</protein>
<dbReference type="PANTHER" id="PTHR23417">
    <property type="entry name" value="3-DEOXY-D-MANNO-OCTULOSONIC-ACID TRANSFERASE/TRNA GUANINE-N 7 - -METHYLTRANSFERASE"/>
    <property type="match status" value="1"/>
</dbReference>
<reference evidence="8 9" key="1">
    <citation type="submission" date="2016-06" db="EMBL/GenBank/DDBJ databases">
        <title>Draft genome of Moraxella nonliquefaciens CCUG 60284.</title>
        <authorList>
            <person name="Salva-Serra F."/>
            <person name="Engstrom-Jakobsson H."/>
            <person name="Thorell K."/>
            <person name="Gonzales-Siles L."/>
            <person name="Karlsson R."/>
            <person name="Boulund F."/>
            <person name="Engstrand L."/>
            <person name="Kristiansson E."/>
            <person name="Moore E."/>
        </authorList>
    </citation>
    <scope>NUCLEOTIDE SEQUENCE [LARGE SCALE GENOMIC DNA]</scope>
    <source>
        <strain evidence="8 9">CCUG 60284</strain>
    </source>
</reference>
<evidence type="ECO:0000313" key="8">
    <source>
        <dbReference type="EMBL" id="OBX52231.1"/>
    </source>
</evidence>
<keyword evidence="5 8" id="KW-0808">Transferase</keyword>
<evidence type="ECO:0000256" key="5">
    <source>
        <dbReference type="ARBA" id="ARBA00022679"/>
    </source>
</evidence>
<keyword evidence="4 8" id="KW-0489">Methyltransferase</keyword>
<evidence type="ECO:0000313" key="9">
    <source>
        <dbReference type="Proteomes" id="UP000092671"/>
    </source>
</evidence>
<sequence length="223" mass="25613">MSILSHPLSHHFARTFHLGHLRPPRDFLPITNLPICLEIGAGKGKHALLFASQNPDKHLYAIERTALKFEAFDKHAGKANLPNLSVIHADAIAWTAFAVHPRQIQTCFILYPNPEPKNKNQRFLNMPFFELLLSKMSDGGQIILASNVRDYIDEAEQLLANVWHLPYIKRQIEPTSVRTHFEIKYLARGECCQELIITKPCGYRTRFDQTLPLYLSWMPTDET</sequence>
<dbReference type="EMBL" id="LZDN01000001">
    <property type="protein sequence ID" value="OBX52231.1"/>
    <property type="molecule type" value="Genomic_DNA"/>
</dbReference>
<dbReference type="SUPFAM" id="SSF53335">
    <property type="entry name" value="S-adenosyl-L-methionine-dependent methyltransferases"/>
    <property type="match status" value="1"/>
</dbReference>
<comment type="catalytic activity">
    <reaction evidence="1">
        <text>guanosine(46) in tRNA + S-adenosyl-L-methionine = N(7)-methylguanosine(46) in tRNA + S-adenosyl-L-homocysteine</text>
        <dbReference type="Rhea" id="RHEA:42708"/>
        <dbReference type="Rhea" id="RHEA-COMP:10188"/>
        <dbReference type="Rhea" id="RHEA-COMP:10189"/>
        <dbReference type="ChEBI" id="CHEBI:57856"/>
        <dbReference type="ChEBI" id="CHEBI:59789"/>
        <dbReference type="ChEBI" id="CHEBI:74269"/>
        <dbReference type="ChEBI" id="CHEBI:74480"/>
        <dbReference type="EC" id="2.1.1.33"/>
    </reaction>
</comment>
<comment type="function">
    <text evidence="2">Catalyzes the formation of N(7)-methylguanine at position 46 (m7G46) in tRNA.</text>
</comment>
<dbReference type="AlphaFoldDB" id="A0A1B8PM57"/>
<dbReference type="InterPro" id="IPR029063">
    <property type="entry name" value="SAM-dependent_MTases_sf"/>
</dbReference>
<dbReference type="Pfam" id="PF02390">
    <property type="entry name" value="Methyltransf_4"/>
    <property type="match status" value="1"/>
</dbReference>
<dbReference type="PANTHER" id="PTHR23417:SF14">
    <property type="entry name" value="PENTACOTRIPEPTIDE-REPEAT REGION OF PRORP DOMAIN-CONTAINING PROTEIN"/>
    <property type="match status" value="1"/>
</dbReference>
<dbReference type="GO" id="GO:0043527">
    <property type="term" value="C:tRNA methyltransferase complex"/>
    <property type="evidence" value="ECO:0007669"/>
    <property type="project" value="TreeGrafter"/>
</dbReference>
<dbReference type="CDD" id="cd02440">
    <property type="entry name" value="AdoMet_MTases"/>
    <property type="match status" value="1"/>
</dbReference>
<evidence type="ECO:0000256" key="3">
    <source>
        <dbReference type="ARBA" id="ARBA00011977"/>
    </source>
</evidence>
<dbReference type="EC" id="2.1.1.33" evidence="3"/>
<dbReference type="Gene3D" id="3.40.50.150">
    <property type="entry name" value="Vaccinia Virus protein VP39"/>
    <property type="match status" value="1"/>
</dbReference>
<keyword evidence="7" id="KW-0819">tRNA processing</keyword>
<evidence type="ECO:0000256" key="7">
    <source>
        <dbReference type="ARBA" id="ARBA00022694"/>
    </source>
</evidence>
<dbReference type="InterPro" id="IPR003358">
    <property type="entry name" value="tRNA_(Gua-N-7)_MeTrfase_Trmb"/>
</dbReference>
<organism evidence="8 9">
    <name type="scientific">Moraxella nonliquefaciens</name>
    <dbReference type="NCBI Taxonomy" id="478"/>
    <lineage>
        <taxon>Bacteria</taxon>
        <taxon>Pseudomonadati</taxon>
        <taxon>Pseudomonadota</taxon>
        <taxon>Gammaproteobacteria</taxon>
        <taxon>Moraxellales</taxon>
        <taxon>Moraxellaceae</taxon>
        <taxon>Moraxella</taxon>
    </lineage>
</organism>
<keyword evidence="6" id="KW-0949">S-adenosyl-L-methionine</keyword>
<comment type="caution">
    <text evidence="8">The sequence shown here is derived from an EMBL/GenBank/DDBJ whole genome shotgun (WGS) entry which is preliminary data.</text>
</comment>
<name>A0A1B8PM57_MORNO</name>
<evidence type="ECO:0000256" key="6">
    <source>
        <dbReference type="ARBA" id="ARBA00022691"/>
    </source>
</evidence>
<accession>A0A1B8PM57</accession>
<dbReference type="RefSeq" id="WP_066890714.1">
    <property type="nucleotide sequence ID" value="NZ_LZDN01000001.1"/>
</dbReference>
<proteinExistence type="predicted"/>
<gene>
    <name evidence="8" type="ORF">A9Z60_00665</name>
</gene>
<dbReference type="GO" id="GO:0008176">
    <property type="term" value="F:tRNA (guanine(46)-N7)-methyltransferase activity"/>
    <property type="evidence" value="ECO:0007669"/>
    <property type="project" value="UniProtKB-EC"/>
</dbReference>
<dbReference type="Proteomes" id="UP000092671">
    <property type="component" value="Unassembled WGS sequence"/>
</dbReference>
<dbReference type="PROSITE" id="PS51625">
    <property type="entry name" value="SAM_MT_TRMB"/>
    <property type="match status" value="1"/>
</dbReference>
<evidence type="ECO:0000256" key="4">
    <source>
        <dbReference type="ARBA" id="ARBA00022603"/>
    </source>
</evidence>
<evidence type="ECO:0000256" key="1">
    <source>
        <dbReference type="ARBA" id="ARBA00000142"/>
    </source>
</evidence>